<feature type="transmembrane region" description="Helical" evidence="6">
    <location>
        <begin position="135"/>
        <end position="161"/>
    </location>
</feature>
<accession>A0A1V9XSX2</accession>
<evidence type="ECO:0000256" key="2">
    <source>
        <dbReference type="ARBA" id="ARBA00022448"/>
    </source>
</evidence>
<evidence type="ECO:0000256" key="4">
    <source>
        <dbReference type="ARBA" id="ARBA00022989"/>
    </source>
</evidence>
<keyword evidence="2" id="KW-0813">Transport</keyword>
<dbReference type="PANTHER" id="PTHR43243:SF4">
    <property type="entry name" value="CATIONIC AMINO ACID TRANSPORTER 4"/>
    <property type="match status" value="1"/>
</dbReference>
<evidence type="ECO:0000256" key="3">
    <source>
        <dbReference type="ARBA" id="ARBA00022692"/>
    </source>
</evidence>
<sequence length="498" mass="54521">MRLLSRKKEVKAMDVMSTKLKRCLTSFDVTLLGIGHMLGSGIYVLSPEIARFTTGPALIISYLIAGVASLLAALAYADFGVRYPRSGSAYSYVYYSIGEFWAFFASAKCFFAYVGFDAIAAAGEEALNPQKSLPIATLVSMIVVTTLYACVAAVLTLMVYFADISGTSGLPEAMKKHDVIWAQYIVSIGAIAGMSTVIMATIFAMARTGYAMALDGLLFSPLATVQTKSQVPYVSMYISTLASGVSATFLDTEAIIDMLSIGTLLAYMLVSCALLISRYTLPKTQQLESSSTSHDTSKWTDFPNGDSNTHNLKPAFRFLKGVLPARYSQRRLVTGAFVVRYDGLAAAGPEWAVILCRIVLGLSVCFIIISWLLIFAHEISVDPHASSDQYNMPFVPVLPLLSILMNVILMSTLDWLTWLRLVIWLIIDSSFTSFHTCADEETWQSLLDCFITCITALLTATTRSTIDDGAAATIEEKMALSWIRKQEKYNEESEDGLL</sequence>
<dbReference type="AlphaFoldDB" id="A0A1V9XSX2"/>
<keyword evidence="3 6" id="KW-0812">Transmembrane</keyword>
<keyword evidence="4 6" id="KW-1133">Transmembrane helix</keyword>
<reference evidence="8 9" key="1">
    <citation type="journal article" date="2017" name="Gigascience">
        <title>Draft genome of the honey bee ectoparasitic mite, Tropilaelaps mercedesae, is shaped by the parasitic life history.</title>
        <authorList>
            <person name="Dong X."/>
            <person name="Armstrong S.D."/>
            <person name="Xia D."/>
            <person name="Makepeace B.L."/>
            <person name="Darby A.C."/>
            <person name="Kadowaki T."/>
        </authorList>
    </citation>
    <scope>NUCLEOTIDE SEQUENCE [LARGE SCALE GENOMIC DNA]</scope>
    <source>
        <strain evidence="8">Wuxi-XJTLU</strain>
    </source>
</reference>
<dbReference type="InParanoid" id="A0A1V9XSX2"/>
<feature type="transmembrane region" description="Helical" evidence="6">
    <location>
        <begin position="181"/>
        <end position="206"/>
    </location>
</feature>
<feature type="transmembrane region" description="Helical" evidence="6">
    <location>
        <begin position="394"/>
        <end position="416"/>
    </location>
</feature>
<dbReference type="GO" id="GO:0005886">
    <property type="term" value="C:plasma membrane"/>
    <property type="evidence" value="ECO:0007669"/>
    <property type="project" value="TreeGrafter"/>
</dbReference>
<comment type="caution">
    <text evidence="8">The sequence shown here is derived from an EMBL/GenBank/DDBJ whole genome shotgun (WGS) entry which is preliminary data.</text>
</comment>
<comment type="subcellular location">
    <subcellularLocation>
        <location evidence="1">Membrane</location>
        <topology evidence="1">Multi-pass membrane protein</topology>
    </subcellularLocation>
</comment>
<dbReference type="GO" id="GO:0015171">
    <property type="term" value="F:amino acid transmembrane transporter activity"/>
    <property type="evidence" value="ECO:0007669"/>
    <property type="project" value="TreeGrafter"/>
</dbReference>
<feature type="transmembrane region" description="Helical" evidence="6">
    <location>
        <begin position="100"/>
        <end position="123"/>
    </location>
</feature>
<feature type="transmembrane region" description="Helical" evidence="6">
    <location>
        <begin position="254"/>
        <end position="276"/>
    </location>
</feature>
<evidence type="ECO:0000256" key="5">
    <source>
        <dbReference type="ARBA" id="ARBA00023136"/>
    </source>
</evidence>
<protein>
    <submittedName>
        <fullName evidence="8">Cationic amino acid transporter 4-like</fullName>
    </submittedName>
</protein>
<feature type="domain" description="Cationic amino acid transporter C-terminal" evidence="7">
    <location>
        <begin position="390"/>
        <end position="427"/>
    </location>
</feature>
<dbReference type="EMBL" id="MNPL01004624">
    <property type="protein sequence ID" value="OQR76604.1"/>
    <property type="molecule type" value="Genomic_DNA"/>
</dbReference>
<dbReference type="Pfam" id="PF13906">
    <property type="entry name" value="AA_permease_C"/>
    <property type="match status" value="1"/>
</dbReference>
<dbReference type="Pfam" id="PF13520">
    <property type="entry name" value="AA_permease_2"/>
    <property type="match status" value="2"/>
</dbReference>
<dbReference type="InterPro" id="IPR029485">
    <property type="entry name" value="CAT_C"/>
</dbReference>
<evidence type="ECO:0000256" key="6">
    <source>
        <dbReference type="SAM" id="Phobius"/>
    </source>
</evidence>
<dbReference type="Proteomes" id="UP000192247">
    <property type="component" value="Unassembled WGS sequence"/>
</dbReference>
<dbReference type="Gene3D" id="1.20.1740.10">
    <property type="entry name" value="Amino acid/polyamine transporter I"/>
    <property type="match status" value="2"/>
</dbReference>
<evidence type="ECO:0000313" key="9">
    <source>
        <dbReference type="Proteomes" id="UP000192247"/>
    </source>
</evidence>
<keyword evidence="9" id="KW-1185">Reference proteome</keyword>
<dbReference type="InterPro" id="IPR002293">
    <property type="entry name" value="AA/rel_permease1"/>
</dbReference>
<name>A0A1V9XSX2_9ACAR</name>
<keyword evidence="5 6" id="KW-0472">Membrane</keyword>
<feature type="transmembrane region" description="Helical" evidence="6">
    <location>
        <begin position="351"/>
        <end position="374"/>
    </location>
</feature>
<evidence type="ECO:0000256" key="1">
    <source>
        <dbReference type="ARBA" id="ARBA00004141"/>
    </source>
</evidence>
<feature type="transmembrane region" description="Helical" evidence="6">
    <location>
        <begin position="20"/>
        <end position="45"/>
    </location>
</feature>
<dbReference type="STRING" id="418985.A0A1V9XSX2"/>
<evidence type="ECO:0000259" key="7">
    <source>
        <dbReference type="Pfam" id="PF13906"/>
    </source>
</evidence>
<feature type="transmembrane region" description="Helical" evidence="6">
    <location>
        <begin position="57"/>
        <end position="79"/>
    </location>
</feature>
<evidence type="ECO:0000313" key="8">
    <source>
        <dbReference type="EMBL" id="OQR76604.1"/>
    </source>
</evidence>
<dbReference type="PANTHER" id="PTHR43243">
    <property type="entry name" value="INNER MEMBRANE TRANSPORTER YGJI-RELATED"/>
    <property type="match status" value="1"/>
</dbReference>
<organism evidence="8 9">
    <name type="scientific">Tropilaelaps mercedesae</name>
    <dbReference type="NCBI Taxonomy" id="418985"/>
    <lineage>
        <taxon>Eukaryota</taxon>
        <taxon>Metazoa</taxon>
        <taxon>Ecdysozoa</taxon>
        <taxon>Arthropoda</taxon>
        <taxon>Chelicerata</taxon>
        <taxon>Arachnida</taxon>
        <taxon>Acari</taxon>
        <taxon>Parasitiformes</taxon>
        <taxon>Mesostigmata</taxon>
        <taxon>Gamasina</taxon>
        <taxon>Dermanyssoidea</taxon>
        <taxon>Laelapidae</taxon>
        <taxon>Tropilaelaps</taxon>
    </lineage>
</organism>
<gene>
    <name evidence="8" type="ORF">BIW11_07673</name>
</gene>
<proteinExistence type="predicted"/>
<dbReference type="OrthoDB" id="3900342at2759"/>